<name>A0A1I3JZ98_9PLAN</name>
<gene>
    <name evidence="1" type="ORF">SAMN05421753_11158</name>
</gene>
<dbReference type="Gene3D" id="3.40.50.720">
    <property type="entry name" value="NAD(P)-binding Rossmann-like Domain"/>
    <property type="match status" value="1"/>
</dbReference>
<sequence>MAVSEVKLGLIGTGAGTTGSVSDALKRQPRLRLIEVYDACIAAAQTEAQQLEAAYSPSLDGLLRRTSGVIVANVKWMGAEPLVRAAGLQRPALILAPVFCRFTQVELRRLQHFAELTRTLMMPELTYRWARSTLRLRELTATKLQGIEQMEIVCRCEPDSNEELMIYDWCSNVVQSECLQVRANSTGGEVRLQYRRLQQSGNPVSIFLRFEKSDPLPAFPILDAQITCRTGSVRISGEVDLSWQITGNEQSECLRSDRTPGDLMYDLFGRRLVGGVVPVPDVTDLIRATAVRDARRTSQATQTDAIP</sequence>
<evidence type="ECO:0000313" key="2">
    <source>
        <dbReference type="Proteomes" id="UP000199518"/>
    </source>
</evidence>
<organism evidence="1 2">
    <name type="scientific">Planctomicrobium piriforme</name>
    <dbReference type="NCBI Taxonomy" id="1576369"/>
    <lineage>
        <taxon>Bacteria</taxon>
        <taxon>Pseudomonadati</taxon>
        <taxon>Planctomycetota</taxon>
        <taxon>Planctomycetia</taxon>
        <taxon>Planctomycetales</taxon>
        <taxon>Planctomycetaceae</taxon>
        <taxon>Planctomicrobium</taxon>
    </lineage>
</organism>
<reference evidence="2" key="1">
    <citation type="submission" date="2016-10" db="EMBL/GenBank/DDBJ databases">
        <authorList>
            <person name="Varghese N."/>
            <person name="Submissions S."/>
        </authorList>
    </citation>
    <scope>NUCLEOTIDE SEQUENCE [LARGE SCALE GENOMIC DNA]</scope>
    <source>
        <strain evidence="2">DSM 26348</strain>
    </source>
</reference>
<dbReference type="Proteomes" id="UP000199518">
    <property type="component" value="Unassembled WGS sequence"/>
</dbReference>
<proteinExistence type="predicted"/>
<dbReference type="SUPFAM" id="SSF51735">
    <property type="entry name" value="NAD(P)-binding Rossmann-fold domains"/>
    <property type="match status" value="1"/>
</dbReference>
<evidence type="ECO:0000313" key="1">
    <source>
        <dbReference type="EMBL" id="SFI65265.1"/>
    </source>
</evidence>
<keyword evidence="2" id="KW-1185">Reference proteome</keyword>
<dbReference type="RefSeq" id="WP_092051493.1">
    <property type="nucleotide sequence ID" value="NZ_FOQD01000011.1"/>
</dbReference>
<protein>
    <recommendedName>
        <fullName evidence="3">Gfo/Idh/MocA-like oxidoreductase N-terminal domain-containing protein</fullName>
    </recommendedName>
</protein>
<evidence type="ECO:0008006" key="3">
    <source>
        <dbReference type="Google" id="ProtNLM"/>
    </source>
</evidence>
<dbReference type="AlphaFoldDB" id="A0A1I3JZ98"/>
<accession>A0A1I3JZ98</accession>
<dbReference type="EMBL" id="FOQD01000011">
    <property type="protein sequence ID" value="SFI65265.1"/>
    <property type="molecule type" value="Genomic_DNA"/>
</dbReference>
<dbReference type="InterPro" id="IPR036291">
    <property type="entry name" value="NAD(P)-bd_dom_sf"/>
</dbReference>